<evidence type="ECO:0000313" key="2">
    <source>
        <dbReference type="Proteomes" id="UP000001312"/>
    </source>
</evidence>
<accession>A7ESI6</accession>
<proteinExistence type="predicted"/>
<dbReference type="KEGG" id="ssl:SS1G_08291"/>
<dbReference type="Proteomes" id="UP000001312">
    <property type="component" value="Unassembled WGS sequence"/>
</dbReference>
<organism evidence="1 2">
    <name type="scientific">Sclerotinia sclerotiorum (strain ATCC 18683 / 1980 / Ss-1)</name>
    <name type="common">White mold</name>
    <name type="synonym">Whetzelinia sclerotiorum</name>
    <dbReference type="NCBI Taxonomy" id="665079"/>
    <lineage>
        <taxon>Eukaryota</taxon>
        <taxon>Fungi</taxon>
        <taxon>Dikarya</taxon>
        <taxon>Ascomycota</taxon>
        <taxon>Pezizomycotina</taxon>
        <taxon>Leotiomycetes</taxon>
        <taxon>Helotiales</taxon>
        <taxon>Sclerotiniaceae</taxon>
        <taxon>Sclerotinia</taxon>
    </lineage>
</organism>
<dbReference type="AlphaFoldDB" id="A7ESI6"/>
<sequence>MTDCGNEALSKRSCCLASRSYPQIKRTAMQDPRALPQFKSQIRKATTRYA</sequence>
<dbReference type="EMBL" id="CH476631">
    <property type="protein sequence ID" value="EDN92428.1"/>
    <property type="molecule type" value="Genomic_DNA"/>
</dbReference>
<dbReference type="RefSeq" id="XP_001590551.1">
    <property type="nucleotide sequence ID" value="XM_001590501.1"/>
</dbReference>
<protein>
    <submittedName>
        <fullName evidence="1">Uncharacterized protein</fullName>
    </submittedName>
</protein>
<evidence type="ECO:0000313" key="1">
    <source>
        <dbReference type="EMBL" id="EDN92428.1"/>
    </source>
</evidence>
<reference evidence="2" key="1">
    <citation type="journal article" date="2011" name="PLoS Genet.">
        <title>Genomic analysis of the necrotrophic fungal pathogens Sclerotinia sclerotiorum and Botrytis cinerea.</title>
        <authorList>
            <person name="Amselem J."/>
            <person name="Cuomo C.A."/>
            <person name="van Kan J.A."/>
            <person name="Viaud M."/>
            <person name="Benito E.P."/>
            <person name="Couloux A."/>
            <person name="Coutinho P.M."/>
            <person name="de Vries R.P."/>
            <person name="Dyer P.S."/>
            <person name="Fillinger S."/>
            <person name="Fournier E."/>
            <person name="Gout L."/>
            <person name="Hahn M."/>
            <person name="Kohn L."/>
            <person name="Lapalu N."/>
            <person name="Plummer K.M."/>
            <person name="Pradier J.M."/>
            <person name="Quevillon E."/>
            <person name="Sharon A."/>
            <person name="Simon A."/>
            <person name="ten Have A."/>
            <person name="Tudzynski B."/>
            <person name="Tudzynski P."/>
            <person name="Wincker P."/>
            <person name="Andrew M."/>
            <person name="Anthouard V."/>
            <person name="Beever R.E."/>
            <person name="Beffa R."/>
            <person name="Benoit I."/>
            <person name="Bouzid O."/>
            <person name="Brault B."/>
            <person name="Chen Z."/>
            <person name="Choquer M."/>
            <person name="Collemare J."/>
            <person name="Cotton P."/>
            <person name="Danchin E.G."/>
            <person name="Da Silva C."/>
            <person name="Gautier A."/>
            <person name="Giraud C."/>
            <person name="Giraud T."/>
            <person name="Gonzalez C."/>
            <person name="Grossetete S."/>
            <person name="Guldener U."/>
            <person name="Henrissat B."/>
            <person name="Howlett B.J."/>
            <person name="Kodira C."/>
            <person name="Kretschmer M."/>
            <person name="Lappartient A."/>
            <person name="Leroch M."/>
            <person name="Levis C."/>
            <person name="Mauceli E."/>
            <person name="Neuveglise C."/>
            <person name="Oeser B."/>
            <person name="Pearson M."/>
            <person name="Poulain J."/>
            <person name="Poussereau N."/>
            <person name="Quesneville H."/>
            <person name="Rascle C."/>
            <person name="Schumacher J."/>
            <person name="Segurens B."/>
            <person name="Sexton A."/>
            <person name="Silva E."/>
            <person name="Sirven C."/>
            <person name="Soanes D.M."/>
            <person name="Talbot N.J."/>
            <person name="Templeton M."/>
            <person name="Yandava C."/>
            <person name="Yarden O."/>
            <person name="Zeng Q."/>
            <person name="Rollins J.A."/>
            <person name="Lebrun M.H."/>
            <person name="Dickman M."/>
        </authorList>
    </citation>
    <scope>NUCLEOTIDE SEQUENCE [LARGE SCALE GENOMIC DNA]</scope>
    <source>
        <strain evidence="2">ATCC 18683 / 1980 / Ss-1</strain>
    </source>
</reference>
<name>A7ESI6_SCLS1</name>
<dbReference type="GeneID" id="5486825"/>
<dbReference type="HOGENOM" id="CLU_3125949_0_0_1"/>
<gene>
    <name evidence="1" type="ORF">SS1G_08291</name>
</gene>
<keyword evidence="2" id="KW-1185">Reference proteome</keyword>
<dbReference type="InParanoid" id="A7ESI6"/>